<feature type="compositionally biased region" description="Basic and acidic residues" evidence="1">
    <location>
        <begin position="208"/>
        <end position="219"/>
    </location>
</feature>
<feature type="chain" id="PRO_5026266643" description="Lytic polysaccharide monooxygenase" evidence="2">
    <location>
        <begin position="19"/>
        <end position="282"/>
    </location>
</feature>
<reference evidence="3" key="1">
    <citation type="journal article" date="2020" name="Stud. Mycol.">
        <title>101 Dothideomycetes genomes: a test case for predicting lifestyles and emergence of pathogens.</title>
        <authorList>
            <person name="Haridas S."/>
            <person name="Albert R."/>
            <person name="Binder M."/>
            <person name="Bloem J."/>
            <person name="Labutti K."/>
            <person name="Salamov A."/>
            <person name="Andreopoulos B."/>
            <person name="Baker S."/>
            <person name="Barry K."/>
            <person name="Bills G."/>
            <person name="Bluhm B."/>
            <person name="Cannon C."/>
            <person name="Castanera R."/>
            <person name="Culley D."/>
            <person name="Daum C."/>
            <person name="Ezra D."/>
            <person name="Gonzalez J."/>
            <person name="Henrissat B."/>
            <person name="Kuo A."/>
            <person name="Liang C."/>
            <person name="Lipzen A."/>
            <person name="Lutzoni F."/>
            <person name="Magnuson J."/>
            <person name="Mondo S."/>
            <person name="Nolan M."/>
            <person name="Ohm R."/>
            <person name="Pangilinan J."/>
            <person name="Park H.-J."/>
            <person name="Ramirez L."/>
            <person name="Alfaro M."/>
            <person name="Sun H."/>
            <person name="Tritt A."/>
            <person name="Yoshinaga Y."/>
            <person name="Zwiers L.-H."/>
            <person name="Turgeon B."/>
            <person name="Goodwin S."/>
            <person name="Spatafora J."/>
            <person name="Crous P."/>
            <person name="Grigoriev I."/>
        </authorList>
    </citation>
    <scope>NUCLEOTIDE SEQUENCE</scope>
    <source>
        <strain evidence="3">CBS 122367</strain>
    </source>
</reference>
<evidence type="ECO:0000256" key="1">
    <source>
        <dbReference type="SAM" id="MobiDB-lite"/>
    </source>
</evidence>
<dbReference type="InterPro" id="IPR006771">
    <property type="entry name" value="CetA-like"/>
</dbReference>
<accession>A0A6G1J2D8</accession>
<gene>
    <name evidence="3" type="ORF">K458DRAFT_388839</name>
</gene>
<proteinExistence type="predicted"/>
<dbReference type="Pfam" id="PF04681">
    <property type="entry name" value="Bys1"/>
    <property type="match status" value="1"/>
</dbReference>
<evidence type="ECO:0008006" key="5">
    <source>
        <dbReference type="Google" id="ProtNLM"/>
    </source>
</evidence>
<keyword evidence="2" id="KW-0732">Signal</keyword>
<protein>
    <recommendedName>
        <fullName evidence="5">Lytic polysaccharide monooxygenase</fullName>
    </recommendedName>
</protein>
<dbReference type="PANTHER" id="PTHR36195:SF4">
    <property type="entry name" value="DOMAIN PROTEIN, PUTATIVE (AFU_ORTHOLOGUE AFUA_5G01990)-RELATED"/>
    <property type="match status" value="1"/>
</dbReference>
<dbReference type="Proteomes" id="UP000799291">
    <property type="component" value="Unassembled WGS sequence"/>
</dbReference>
<feature type="region of interest" description="Disordered" evidence="1">
    <location>
        <begin position="193"/>
        <end position="235"/>
    </location>
</feature>
<evidence type="ECO:0000313" key="4">
    <source>
        <dbReference type="Proteomes" id="UP000799291"/>
    </source>
</evidence>
<dbReference type="OrthoDB" id="5144514at2759"/>
<sequence length="282" mass="30961">MQLLTLAGLTALTATVSAKINISYQNNATCDYNKPRARIVNRCSYDVYVWTVDSDNKYDCKFDEPVVLGTGEAYAENFRPTTIGAVSIKVSKEEACTNGKITQLEYNYKPNVNFLDISFVNCHDGDCPGRQDGYYLHSGNTEDGQFKSAENNEHCPICSAHDQASADECAYVLPDDRQTRSCSKEANLDFYICGSEAPGSEPAPSKPEPSKEPEKEKPKPSTKAPAPTTTAPPYNVDNDVAAAAVTDAPQAANGNIKTVFETVYAYTTVLPHRHRRHQHIHA</sequence>
<dbReference type="PANTHER" id="PTHR36195">
    <property type="entry name" value="DOMAIN PROTEIN, PUTATIVE (AFU_ORTHOLOGUE AFUA_5G01990)-RELATED-RELATED"/>
    <property type="match status" value="1"/>
</dbReference>
<evidence type="ECO:0000256" key="2">
    <source>
        <dbReference type="SAM" id="SignalP"/>
    </source>
</evidence>
<feature type="signal peptide" evidence="2">
    <location>
        <begin position="1"/>
        <end position="18"/>
    </location>
</feature>
<organism evidence="3 4">
    <name type="scientific">Lentithecium fluviatile CBS 122367</name>
    <dbReference type="NCBI Taxonomy" id="1168545"/>
    <lineage>
        <taxon>Eukaryota</taxon>
        <taxon>Fungi</taxon>
        <taxon>Dikarya</taxon>
        <taxon>Ascomycota</taxon>
        <taxon>Pezizomycotina</taxon>
        <taxon>Dothideomycetes</taxon>
        <taxon>Pleosporomycetidae</taxon>
        <taxon>Pleosporales</taxon>
        <taxon>Massarineae</taxon>
        <taxon>Lentitheciaceae</taxon>
        <taxon>Lentithecium</taxon>
    </lineage>
</organism>
<dbReference type="InterPro" id="IPR037176">
    <property type="entry name" value="Osmotin/thaumatin-like_sf"/>
</dbReference>
<evidence type="ECO:0000313" key="3">
    <source>
        <dbReference type="EMBL" id="KAF2684371.1"/>
    </source>
</evidence>
<keyword evidence="4" id="KW-1185">Reference proteome</keyword>
<dbReference type="SUPFAM" id="SSF49870">
    <property type="entry name" value="Osmotin, thaumatin-like protein"/>
    <property type="match status" value="1"/>
</dbReference>
<feature type="compositionally biased region" description="Low complexity" evidence="1">
    <location>
        <begin position="221"/>
        <end position="235"/>
    </location>
</feature>
<dbReference type="EMBL" id="MU005581">
    <property type="protein sequence ID" value="KAF2684371.1"/>
    <property type="molecule type" value="Genomic_DNA"/>
</dbReference>
<name>A0A6G1J2D8_9PLEO</name>
<dbReference type="AlphaFoldDB" id="A0A6G1J2D8"/>